<evidence type="ECO:0000313" key="5">
    <source>
        <dbReference type="Proteomes" id="UP001151760"/>
    </source>
</evidence>
<gene>
    <name evidence="4" type="ORF">Tco_0656954</name>
</gene>
<dbReference type="PROSITE" id="PS50994">
    <property type="entry name" value="INTEGRASE"/>
    <property type="match status" value="1"/>
</dbReference>
<dbReference type="Pfam" id="PF25597">
    <property type="entry name" value="SH3_retrovirus"/>
    <property type="match status" value="1"/>
</dbReference>
<evidence type="ECO:0000256" key="1">
    <source>
        <dbReference type="ARBA" id="ARBA00022723"/>
    </source>
</evidence>
<proteinExistence type="predicted"/>
<organism evidence="4 5">
    <name type="scientific">Tanacetum coccineum</name>
    <dbReference type="NCBI Taxonomy" id="301880"/>
    <lineage>
        <taxon>Eukaryota</taxon>
        <taxon>Viridiplantae</taxon>
        <taxon>Streptophyta</taxon>
        <taxon>Embryophyta</taxon>
        <taxon>Tracheophyta</taxon>
        <taxon>Spermatophyta</taxon>
        <taxon>Magnoliopsida</taxon>
        <taxon>eudicotyledons</taxon>
        <taxon>Gunneridae</taxon>
        <taxon>Pentapetalae</taxon>
        <taxon>asterids</taxon>
        <taxon>campanulids</taxon>
        <taxon>Asterales</taxon>
        <taxon>Asteraceae</taxon>
        <taxon>Asteroideae</taxon>
        <taxon>Anthemideae</taxon>
        <taxon>Anthemidinae</taxon>
        <taxon>Tanacetum</taxon>
    </lineage>
</organism>
<dbReference type="InterPro" id="IPR057670">
    <property type="entry name" value="SH3_retrovirus"/>
</dbReference>
<feature type="domain" description="Integrase catalytic" evidence="3">
    <location>
        <begin position="1"/>
        <end position="77"/>
    </location>
</feature>
<dbReference type="InterPro" id="IPR039537">
    <property type="entry name" value="Retrotran_Ty1/copia-like"/>
</dbReference>
<dbReference type="InterPro" id="IPR036397">
    <property type="entry name" value="RNaseH_sf"/>
</dbReference>
<dbReference type="InterPro" id="IPR012337">
    <property type="entry name" value="RNaseH-like_sf"/>
</dbReference>
<accession>A0ABQ4XBC1</accession>
<name>A0ABQ4XBC1_9ASTR</name>
<keyword evidence="5" id="KW-1185">Reference proteome</keyword>
<reference evidence="4" key="1">
    <citation type="journal article" date="2022" name="Int. J. Mol. Sci.">
        <title>Draft Genome of Tanacetum Coccineum: Genomic Comparison of Closely Related Tanacetum-Family Plants.</title>
        <authorList>
            <person name="Yamashiro T."/>
            <person name="Shiraishi A."/>
            <person name="Nakayama K."/>
            <person name="Satake H."/>
        </authorList>
    </citation>
    <scope>NUCLEOTIDE SEQUENCE</scope>
</reference>
<dbReference type="PANTHER" id="PTHR42648:SF32">
    <property type="entry name" value="RIBONUCLEASE H-LIKE DOMAIN, GAG-PRE-INTEGRASE DOMAIN PROTEIN-RELATED"/>
    <property type="match status" value="1"/>
</dbReference>
<dbReference type="Gene3D" id="3.30.420.10">
    <property type="entry name" value="Ribonuclease H-like superfamily/Ribonuclease H"/>
    <property type="match status" value="1"/>
</dbReference>
<dbReference type="EMBL" id="BQNB010009341">
    <property type="protein sequence ID" value="GJS62170.1"/>
    <property type="molecule type" value="Genomic_DNA"/>
</dbReference>
<evidence type="ECO:0000256" key="2">
    <source>
        <dbReference type="ARBA" id="ARBA00022801"/>
    </source>
</evidence>
<dbReference type="InterPro" id="IPR001584">
    <property type="entry name" value="Integrase_cat-core"/>
</dbReference>
<keyword evidence="2" id="KW-0378">Hydrolase</keyword>
<keyword evidence="1" id="KW-0479">Metal-binding</keyword>
<evidence type="ECO:0000259" key="3">
    <source>
        <dbReference type="PROSITE" id="PS50994"/>
    </source>
</evidence>
<dbReference type="SUPFAM" id="SSF53098">
    <property type="entry name" value="Ribonuclease H-like"/>
    <property type="match status" value="1"/>
</dbReference>
<evidence type="ECO:0000313" key="4">
    <source>
        <dbReference type="EMBL" id="GJS62170.1"/>
    </source>
</evidence>
<reference evidence="4" key="2">
    <citation type="submission" date="2022-01" db="EMBL/GenBank/DDBJ databases">
        <authorList>
            <person name="Yamashiro T."/>
            <person name="Shiraishi A."/>
            <person name="Satake H."/>
            <person name="Nakayama K."/>
        </authorList>
    </citation>
    <scope>NUCLEOTIDE SEQUENCE</scope>
</reference>
<comment type="caution">
    <text evidence="4">The sequence shown here is derived from an EMBL/GenBank/DDBJ whole genome shotgun (WGS) entry which is preliminary data.</text>
</comment>
<dbReference type="Proteomes" id="UP001151760">
    <property type="component" value="Unassembled WGS sequence"/>
</dbReference>
<dbReference type="Pfam" id="PF07727">
    <property type="entry name" value="RVT_2"/>
    <property type="match status" value="1"/>
</dbReference>
<sequence length="420" mass="47782">MKGIKREFSVARTPQQNGVVERKNRTLIEAARTMLADSLLPTIFWAEAVSTACYVQNRVLVTKPYNKTPYELLHGRPPSISFMRPFGCPVTILNTLDSLGKFNKKADEGFFVGYSINSKAFRLFNTRTRNVEDNLHINFLENKPNVAGSRPNWLFDIDLLTNSINYKPVTTGNQTNKNAGIKDNVDAVPTQQYILLPLLYYSPQISKDAVVDDAGKKINEEPAHEGERNGYANSTNNLSVSTAGQNFTNVDVLPTDPLILDLEDTGIFSGAYDNEDVSAEDDLNNLEITMNVSHIPTTRIHKDHHKDQIIGDINSATQKRRMTKITKEQAMIEAMQEEFFQFKLQKVWTLVDLPKGKRAIRTKWVYRNKKDERGIVVRNKARLVAQGYTQEEGIHYDEVFAPIARIEAIRLHSRRRHSFI</sequence>
<dbReference type="PANTHER" id="PTHR42648">
    <property type="entry name" value="TRANSPOSASE, PUTATIVE-RELATED"/>
    <property type="match status" value="1"/>
</dbReference>
<protein>
    <submittedName>
        <fullName evidence="4">Ribonuclease H-like domain-containing protein</fullName>
    </submittedName>
</protein>
<dbReference type="InterPro" id="IPR013103">
    <property type="entry name" value="RVT_2"/>
</dbReference>